<evidence type="ECO:0000313" key="2">
    <source>
        <dbReference type="EMBL" id="KAJ7302194.1"/>
    </source>
</evidence>
<feature type="coiled-coil region" evidence="1">
    <location>
        <begin position="10"/>
        <end position="87"/>
    </location>
</feature>
<comment type="caution">
    <text evidence="2">The sequence shown here is derived from an EMBL/GenBank/DDBJ whole genome shotgun (WGS) entry which is preliminary data.</text>
</comment>
<dbReference type="Proteomes" id="UP001218218">
    <property type="component" value="Unassembled WGS sequence"/>
</dbReference>
<name>A0AAD7E7S2_9AGAR</name>
<dbReference type="AlphaFoldDB" id="A0AAD7E7S2"/>
<accession>A0AAD7E7S2</accession>
<proteinExistence type="predicted"/>
<dbReference type="EMBL" id="JARIHO010000119">
    <property type="protein sequence ID" value="KAJ7302194.1"/>
    <property type="molecule type" value="Genomic_DNA"/>
</dbReference>
<evidence type="ECO:0000256" key="1">
    <source>
        <dbReference type="SAM" id="Coils"/>
    </source>
</evidence>
<evidence type="ECO:0000313" key="3">
    <source>
        <dbReference type="Proteomes" id="UP001218218"/>
    </source>
</evidence>
<organism evidence="2 3">
    <name type="scientific">Mycena albidolilacea</name>
    <dbReference type="NCBI Taxonomy" id="1033008"/>
    <lineage>
        <taxon>Eukaryota</taxon>
        <taxon>Fungi</taxon>
        <taxon>Dikarya</taxon>
        <taxon>Basidiomycota</taxon>
        <taxon>Agaricomycotina</taxon>
        <taxon>Agaricomycetes</taxon>
        <taxon>Agaricomycetidae</taxon>
        <taxon>Agaricales</taxon>
        <taxon>Marasmiineae</taxon>
        <taxon>Mycenaceae</taxon>
        <taxon>Mycena</taxon>
    </lineage>
</organism>
<keyword evidence="1" id="KW-0175">Coiled coil</keyword>
<gene>
    <name evidence="2" type="ORF">DFH08DRAFT_76206</name>
</gene>
<sequence>MTVQEFRARIAKLDTEIDLQREHLKRLERDRSVTQNALSDSAIRRIIFDGMSIQGLRADIAKLDTEIDFQRELLKKLERDRSVKRRQLNSALDPVALLPLELSSDIFLRSLPLFPKPGDPSVPILLLNICHAWTYIALSTPSLWATIHITFQSSRFPSPSTQGLKTLVPIWLRRAHNRPLSISLNGVNFDYDVVDIIWSHAQQLKHLMIIEVYSVAHEVPLWKGTIPGPWPSLETLSISCIRGSGLSLRHIFDLLRLAPNLIECTLEPDFGIDVEEILVLPKLRRLTFGKRGMSPFFDYEILGRLSLPSLESLYADAMSDNLLSFLRRSSPPLQELVLGRESYFPLLAECLPLVPNLRLLEMWYPAAEDVFAGLAESPALLPHLNALVLHVTEDVISDSFWAALHRALLARRAEFQLVQITVPGRLLDSKMPSPDIIAAFRALAVNGVQIQLGLTREIRHGVGRRETWNHTFA</sequence>
<evidence type="ECO:0008006" key="4">
    <source>
        <dbReference type="Google" id="ProtNLM"/>
    </source>
</evidence>
<keyword evidence="3" id="KW-1185">Reference proteome</keyword>
<reference evidence="2" key="1">
    <citation type="submission" date="2023-03" db="EMBL/GenBank/DDBJ databases">
        <title>Massive genome expansion in bonnet fungi (Mycena s.s.) driven by repeated elements and novel gene families across ecological guilds.</title>
        <authorList>
            <consortium name="Lawrence Berkeley National Laboratory"/>
            <person name="Harder C.B."/>
            <person name="Miyauchi S."/>
            <person name="Viragh M."/>
            <person name="Kuo A."/>
            <person name="Thoen E."/>
            <person name="Andreopoulos B."/>
            <person name="Lu D."/>
            <person name="Skrede I."/>
            <person name="Drula E."/>
            <person name="Henrissat B."/>
            <person name="Morin E."/>
            <person name="Kohler A."/>
            <person name="Barry K."/>
            <person name="LaButti K."/>
            <person name="Morin E."/>
            <person name="Salamov A."/>
            <person name="Lipzen A."/>
            <person name="Mereny Z."/>
            <person name="Hegedus B."/>
            <person name="Baldrian P."/>
            <person name="Stursova M."/>
            <person name="Weitz H."/>
            <person name="Taylor A."/>
            <person name="Grigoriev I.V."/>
            <person name="Nagy L.G."/>
            <person name="Martin F."/>
            <person name="Kauserud H."/>
        </authorList>
    </citation>
    <scope>NUCLEOTIDE SEQUENCE</scope>
    <source>
        <strain evidence="2">CBHHK002</strain>
    </source>
</reference>
<dbReference type="Gene3D" id="3.80.10.10">
    <property type="entry name" value="Ribonuclease Inhibitor"/>
    <property type="match status" value="1"/>
</dbReference>
<protein>
    <recommendedName>
        <fullName evidence="4">F-box domain-containing protein</fullName>
    </recommendedName>
</protein>
<dbReference type="SUPFAM" id="SSF52047">
    <property type="entry name" value="RNI-like"/>
    <property type="match status" value="1"/>
</dbReference>
<dbReference type="InterPro" id="IPR032675">
    <property type="entry name" value="LRR_dom_sf"/>
</dbReference>